<dbReference type="EMBL" id="QUAK01000037">
    <property type="protein sequence ID" value="RFU87353.1"/>
    <property type="molecule type" value="Genomic_DNA"/>
</dbReference>
<proteinExistence type="predicted"/>
<dbReference type="AlphaFoldDB" id="A0A372MAA7"/>
<feature type="chain" id="PRO_5039231040" description="Secreted protein" evidence="2">
    <location>
        <begin position="35"/>
        <end position="280"/>
    </location>
</feature>
<gene>
    <name evidence="3" type="ORF">DY218_07430</name>
</gene>
<feature type="compositionally biased region" description="Gly residues" evidence="1">
    <location>
        <begin position="118"/>
        <end position="134"/>
    </location>
</feature>
<feature type="region of interest" description="Disordered" evidence="1">
    <location>
        <begin position="46"/>
        <end position="181"/>
    </location>
</feature>
<feature type="compositionally biased region" description="Gly residues" evidence="1">
    <location>
        <begin position="144"/>
        <end position="178"/>
    </location>
</feature>
<dbReference type="PROSITE" id="PS51257">
    <property type="entry name" value="PROKAR_LIPOPROTEIN"/>
    <property type="match status" value="1"/>
</dbReference>
<keyword evidence="4" id="KW-1185">Reference proteome</keyword>
<evidence type="ECO:0000313" key="3">
    <source>
        <dbReference type="EMBL" id="RFU87353.1"/>
    </source>
</evidence>
<comment type="caution">
    <text evidence="3">The sequence shown here is derived from an EMBL/GenBank/DDBJ whole genome shotgun (WGS) entry which is preliminary data.</text>
</comment>
<evidence type="ECO:0000256" key="1">
    <source>
        <dbReference type="SAM" id="MobiDB-lite"/>
    </source>
</evidence>
<accession>A0A372MAA7</accession>
<organism evidence="3 4">
    <name type="scientific">Streptomyces triticagri</name>
    <dbReference type="NCBI Taxonomy" id="2293568"/>
    <lineage>
        <taxon>Bacteria</taxon>
        <taxon>Bacillati</taxon>
        <taxon>Actinomycetota</taxon>
        <taxon>Actinomycetes</taxon>
        <taxon>Kitasatosporales</taxon>
        <taxon>Streptomycetaceae</taxon>
        <taxon>Streptomyces</taxon>
    </lineage>
</organism>
<protein>
    <recommendedName>
        <fullName evidence="5">Secreted protein</fullName>
    </recommendedName>
</protein>
<evidence type="ECO:0000256" key="2">
    <source>
        <dbReference type="SAM" id="SignalP"/>
    </source>
</evidence>
<evidence type="ECO:0000313" key="4">
    <source>
        <dbReference type="Proteomes" id="UP000263094"/>
    </source>
</evidence>
<dbReference type="RefSeq" id="WP_128555104.1">
    <property type="nucleotide sequence ID" value="NZ_QUAK01000037.1"/>
</dbReference>
<evidence type="ECO:0008006" key="5">
    <source>
        <dbReference type="Google" id="ProtNLM"/>
    </source>
</evidence>
<dbReference type="Proteomes" id="UP000263094">
    <property type="component" value="Unassembled WGS sequence"/>
</dbReference>
<sequence>MDRAWIRGRRGAVMGASAAVVCLGSLLAACGAGASADGHVPLGAAGADSGASGAPQKPVPPSGEVTLVPLDGAGEGDGKGRGEGGSGAGRGSESGGAAGTDRKAGAGEEAKGTAGAEGAEGAGGAKGGPGGGSGSPDPASGESAGTGGASGGGSGGGTGSGGATGGGGTPEPGGGGTAGPAVLKVGEPVLAAADKRWCDRVTVKFHNSGGTAVRSGTVTFGTHVIGGLGVDWATIESTEKLPAPIAPGATEKKTWTVCVAEWRVPLGMHVETRDVAVKWK</sequence>
<feature type="compositionally biased region" description="Gly residues" evidence="1">
    <location>
        <begin position="83"/>
        <end position="98"/>
    </location>
</feature>
<name>A0A372MAA7_9ACTN</name>
<keyword evidence="2" id="KW-0732">Signal</keyword>
<reference evidence="3 4" key="1">
    <citation type="submission" date="2018-08" db="EMBL/GenBank/DDBJ databases">
        <title>Isolation, diversity and antifungal activity of Actinobacteria from wheat.</title>
        <authorList>
            <person name="Han C."/>
        </authorList>
    </citation>
    <scope>NUCLEOTIDE SEQUENCE [LARGE SCALE GENOMIC DNA]</scope>
    <source>
        <strain evidence="3 4">NEAU-YY421</strain>
    </source>
</reference>
<feature type="compositionally biased region" description="Basic and acidic residues" evidence="1">
    <location>
        <begin position="100"/>
        <end position="111"/>
    </location>
</feature>
<dbReference type="OrthoDB" id="4332164at2"/>
<feature type="signal peptide" evidence="2">
    <location>
        <begin position="1"/>
        <end position="34"/>
    </location>
</feature>